<feature type="domain" description="Beta-lactamase-related" evidence="1">
    <location>
        <begin position="9"/>
        <end position="71"/>
    </location>
</feature>
<name>A0A3S0Q749_9FLAO</name>
<protein>
    <recommendedName>
        <fullName evidence="1">Beta-lactamase-related domain-containing protein</fullName>
    </recommendedName>
</protein>
<organism evidence="2 3">
    <name type="scientific">Chryseobacterium arthrosphaerae</name>
    <dbReference type="NCBI Taxonomy" id="651561"/>
    <lineage>
        <taxon>Bacteria</taxon>
        <taxon>Pseudomonadati</taxon>
        <taxon>Bacteroidota</taxon>
        <taxon>Flavobacteriia</taxon>
        <taxon>Flavobacteriales</taxon>
        <taxon>Weeksellaceae</taxon>
        <taxon>Chryseobacterium group</taxon>
        <taxon>Chryseobacterium</taxon>
    </lineage>
</organism>
<evidence type="ECO:0000259" key="1">
    <source>
        <dbReference type="Pfam" id="PF00144"/>
    </source>
</evidence>
<dbReference type="InterPro" id="IPR012338">
    <property type="entry name" value="Beta-lactam/transpept-like"/>
</dbReference>
<dbReference type="SUPFAM" id="SSF56601">
    <property type="entry name" value="beta-lactamase/transpeptidase-like"/>
    <property type="match status" value="1"/>
</dbReference>
<dbReference type="EMBL" id="RYFC01000001">
    <property type="protein sequence ID" value="RTZ49361.1"/>
    <property type="molecule type" value="Genomic_DNA"/>
</dbReference>
<dbReference type="AlphaFoldDB" id="A0A3S0Q749"/>
<proteinExistence type="predicted"/>
<dbReference type="Proteomes" id="UP000276953">
    <property type="component" value="Unassembled WGS sequence"/>
</dbReference>
<dbReference type="InterPro" id="IPR001466">
    <property type="entry name" value="Beta-lactam-related"/>
</dbReference>
<reference evidence="2 3" key="1">
    <citation type="submission" date="2018-12" db="EMBL/GenBank/DDBJ databases">
        <title>Draft Genome Sequence of Chryseobacterium arthrosphaerae strain ED882-96 Isolated from the Blood of a Patient with Liver Cirrhosis in Taiwan.</title>
        <authorList>
            <person name="Lin J.-N."/>
            <person name="Lai C.-H."/>
            <person name="Yang C.-H."/>
            <person name="Huang Y.-H."/>
        </authorList>
    </citation>
    <scope>NUCLEOTIDE SEQUENCE [LARGE SCALE GENOMIC DNA]</scope>
    <source>
        <strain evidence="2 3">ED882-96</strain>
    </source>
</reference>
<gene>
    <name evidence="2" type="ORF">EJ377_01500</name>
</gene>
<dbReference type="Gene3D" id="3.40.710.10">
    <property type="entry name" value="DD-peptidase/beta-lactamase superfamily"/>
    <property type="match status" value="1"/>
</dbReference>
<evidence type="ECO:0000313" key="3">
    <source>
        <dbReference type="Proteomes" id="UP000276953"/>
    </source>
</evidence>
<comment type="caution">
    <text evidence="2">The sequence shown here is derived from an EMBL/GenBank/DDBJ whole genome shotgun (WGS) entry which is preliminary data.</text>
</comment>
<dbReference type="Pfam" id="PF00144">
    <property type="entry name" value="Beta-lactamase"/>
    <property type="match status" value="1"/>
</dbReference>
<sequence length="85" mass="9773">MRSKQAFVEYLPADNIEDERYKKITAKMVLSHTTGLPNWSETGKMQLQSEPGKQFSYSGEAYVYLGRVIANSAILHLKIWMLFSE</sequence>
<evidence type="ECO:0000313" key="2">
    <source>
        <dbReference type="EMBL" id="RTZ49361.1"/>
    </source>
</evidence>
<accession>A0A3S0Q749</accession>